<reference evidence="2" key="1">
    <citation type="submission" date="2021-02" db="EMBL/GenBank/DDBJ databases">
        <authorList>
            <person name="Nowell W R."/>
        </authorList>
    </citation>
    <scope>NUCLEOTIDE SEQUENCE</scope>
</reference>
<dbReference type="OrthoDB" id="6237065at2759"/>
<dbReference type="PANTHER" id="PTHR21180:SF32">
    <property type="entry name" value="ENDONUCLEASE_EXONUCLEASE_PHOSPHATASE FAMILY DOMAIN-CONTAINING PROTEIN 1"/>
    <property type="match status" value="1"/>
</dbReference>
<dbReference type="InterPro" id="IPR010994">
    <property type="entry name" value="RuvA_2-like"/>
</dbReference>
<dbReference type="InterPro" id="IPR051675">
    <property type="entry name" value="Endo/Exo/Phosphatase_dom_1"/>
</dbReference>
<sequence length="513" mass="57939">MCTPKRCLPLSFYDFHLLRHRSSASKRKHGNRRPVVTNPININQVSEDELLLLPGINRALAKNIIDYREKHNGFKDIDELVHVDGITSHLLGEISIDLITSSSVDTSSHNRKELIDLNFASYDELCSVAGLTSSRVKRIIQHRERKGFFRSIEDLLKIKGINRGVLETIHPFLMIDHEQIRTSISNPSLNNLHSIINRNDVNAKDALSIVSLLLETLPTEFQTKLVTSLSTRPTCVIHKNNNKQNSFRFASWNLQELTNEKIQNPGVREVICRVILENNFSLIAIQEIGSKQSLNAIAQELNSPTIPLVKNWPNRPRGNWKSIVSDVSSEGSAYLGFLYNELAGIEIRRSSTLPFTAYFNQLPFIAIFRLFNKYDLVFVNIHLKAKGSDESGCKKDEARSLSVLAQAMKNTIEQKRVIIVGHFDNVPTASEFEALVKCNYSYVIQQNTDISLQTPQGSICLDNIWLSEEANVFDTGHSGVIRNNLTSVWIPAGWTWGGLVSDHCPIWMDLNLS</sequence>
<gene>
    <name evidence="1" type="ORF">CJN711_LOCUS19048</name>
    <name evidence="2" type="ORF">KQP761_LOCUS37933</name>
</gene>
<name>A0A816HBD9_9BILA</name>
<dbReference type="AlphaFoldDB" id="A0A816HBD9"/>
<comment type="caution">
    <text evidence="2">The sequence shown here is derived from an EMBL/GenBank/DDBJ whole genome shotgun (WGS) entry which is preliminary data.</text>
</comment>
<dbReference type="SUPFAM" id="SSF47781">
    <property type="entry name" value="RuvA domain 2-like"/>
    <property type="match status" value="2"/>
</dbReference>
<dbReference type="Pfam" id="PF12836">
    <property type="entry name" value="HHH_3"/>
    <property type="match status" value="2"/>
</dbReference>
<dbReference type="Gene3D" id="1.10.150.280">
    <property type="entry name" value="AF1531-like domain"/>
    <property type="match status" value="2"/>
</dbReference>
<dbReference type="EMBL" id="CAJNOV010008913">
    <property type="protein sequence ID" value="CAF1343441.1"/>
    <property type="molecule type" value="Genomic_DNA"/>
</dbReference>
<evidence type="ECO:0000313" key="3">
    <source>
        <dbReference type="Proteomes" id="UP000663834"/>
    </source>
</evidence>
<dbReference type="PANTHER" id="PTHR21180">
    <property type="entry name" value="ENDONUCLEASE/EXONUCLEASE/PHOSPHATASE FAMILY DOMAIN-CONTAINING PROTEIN 1"/>
    <property type="match status" value="1"/>
</dbReference>
<dbReference type="Proteomes" id="UP000663834">
    <property type="component" value="Unassembled WGS sequence"/>
</dbReference>
<dbReference type="EMBL" id="CAJNOW010021470">
    <property type="protein sequence ID" value="CAF1684386.1"/>
    <property type="molecule type" value="Genomic_DNA"/>
</dbReference>
<dbReference type="CDD" id="cd10283">
    <property type="entry name" value="MnuA_DNase1-like"/>
    <property type="match status" value="1"/>
</dbReference>
<evidence type="ECO:0008006" key="4">
    <source>
        <dbReference type="Google" id="ProtNLM"/>
    </source>
</evidence>
<protein>
    <recommendedName>
        <fullName evidence="4">Endonuclease/exonuclease/phosphatase family domain-containing protein 1</fullName>
    </recommendedName>
</protein>
<evidence type="ECO:0000313" key="1">
    <source>
        <dbReference type="EMBL" id="CAF1343441.1"/>
    </source>
</evidence>
<proteinExistence type="predicted"/>
<dbReference type="SUPFAM" id="SSF56219">
    <property type="entry name" value="DNase I-like"/>
    <property type="match status" value="1"/>
</dbReference>
<dbReference type="Proteomes" id="UP000663855">
    <property type="component" value="Unassembled WGS sequence"/>
</dbReference>
<dbReference type="Gene3D" id="3.60.10.10">
    <property type="entry name" value="Endonuclease/exonuclease/phosphatase"/>
    <property type="match status" value="1"/>
</dbReference>
<accession>A0A816HBD9</accession>
<organism evidence="2 3">
    <name type="scientific">Rotaria magnacalcarata</name>
    <dbReference type="NCBI Taxonomy" id="392030"/>
    <lineage>
        <taxon>Eukaryota</taxon>
        <taxon>Metazoa</taxon>
        <taxon>Spiralia</taxon>
        <taxon>Gnathifera</taxon>
        <taxon>Rotifera</taxon>
        <taxon>Eurotatoria</taxon>
        <taxon>Bdelloidea</taxon>
        <taxon>Philodinida</taxon>
        <taxon>Philodinidae</taxon>
        <taxon>Rotaria</taxon>
    </lineage>
</organism>
<dbReference type="InterPro" id="IPR036691">
    <property type="entry name" value="Endo/exonu/phosph_ase_sf"/>
</dbReference>
<evidence type="ECO:0000313" key="2">
    <source>
        <dbReference type="EMBL" id="CAF1684386.1"/>
    </source>
</evidence>